<dbReference type="EMBL" id="CP013213">
    <property type="protein sequence ID" value="AMC92659.1"/>
    <property type="molecule type" value="Genomic_DNA"/>
</dbReference>
<reference evidence="1 2" key="1">
    <citation type="submission" date="2015-10" db="EMBL/GenBank/DDBJ databases">
        <title>Erysipelothrix larvae sp. LV19 isolated from the larval gut of the rhinoceros beetle, Trypoxylus dichotomus.</title>
        <authorList>
            <person name="Lim S."/>
            <person name="Kim B.-C."/>
        </authorList>
    </citation>
    <scope>NUCLEOTIDE SEQUENCE [LARGE SCALE GENOMIC DNA]</scope>
    <source>
        <strain evidence="1 2">LV19</strain>
    </source>
</reference>
<organism evidence="1 2">
    <name type="scientific">Erysipelothrix larvae</name>
    <dbReference type="NCBI Taxonomy" id="1514105"/>
    <lineage>
        <taxon>Bacteria</taxon>
        <taxon>Bacillati</taxon>
        <taxon>Bacillota</taxon>
        <taxon>Erysipelotrichia</taxon>
        <taxon>Erysipelotrichales</taxon>
        <taxon>Erysipelotrichaceae</taxon>
        <taxon>Erysipelothrix</taxon>
    </lineage>
</organism>
<accession>A0A0X8GYB0</accession>
<gene>
    <name evidence="1" type="ORF">AOC36_01215</name>
</gene>
<dbReference type="Proteomes" id="UP000063781">
    <property type="component" value="Chromosome"/>
</dbReference>
<sequence>MKKRIILKLSLVLISVLVISRTAELIDCNRLSKMKPPLLAINTRNNTNVGLGYTIQFDPLYPHQITGVVLWGGDQNRISDPYYAYCLCYYNFK</sequence>
<name>A0A0X8GYB0_9FIRM</name>
<protein>
    <submittedName>
        <fullName evidence="1">Uncharacterized protein</fullName>
    </submittedName>
</protein>
<evidence type="ECO:0000313" key="1">
    <source>
        <dbReference type="EMBL" id="AMC92659.1"/>
    </source>
</evidence>
<dbReference type="KEGG" id="erl:AOC36_01215"/>
<keyword evidence="2" id="KW-1185">Reference proteome</keyword>
<proteinExistence type="predicted"/>
<dbReference type="AlphaFoldDB" id="A0A0X8GYB0"/>
<dbReference type="RefSeq" id="WP_157777117.1">
    <property type="nucleotide sequence ID" value="NZ_CP013213.1"/>
</dbReference>
<evidence type="ECO:0000313" key="2">
    <source>
        <dbReference type="Proteomes" id="UP000063781"/>
    </source>
</evidence>